<dbReference type="GO" id="GO:0046872">
    <property type="term" value="F:metal ion binding"/>
    <property type="evidence" value="ECO:0007669"/>
    <property type="project" value="UniProtKB-KW"/>
</dbReference>
<sequence length="267" mass="29002">MSSIDFNQPLSETLRQSTKEAHDEIQYSVGATKLLSGELTKEEYSRFLMMLWHVYSTLEQALDRHSTNPVLEPIYNPALLQRAPALSISAISNSDDPSPLVAHAYVRYLGDLSGGQNIRHTLAKAYDLDEAAGEGVSFYAFKELASSKVASLGEMRRIKDWFRDGMDKGTEGNVSVKAAITQEASAVYYYNGNLFKAILDPTQQSSIPVTPKSQSGSGLVTSILGVITVVSLAHFALVLGGFSGPRGFAKLAAAEQWIGSFWGSTVQ</sequence>
<dbReference type="EMBL" id="ML769389">
    <property type="protein sequence ID" value="KAE9408901.1"/>
    <property type="molecule type" value="Genomic_DNA"/>
</dbReference>
<dbReference type="PROSITE" id="PS00593">
    <property type="entry name" value="HEME_OXYGENASE"/>
    <property type="match status" value="1"/>
</dbReference>
<evidence type="ECO:0000256" key="4">
    <source>
        <dbReference type="ARBA" id="ARBA00022723"/>
    </source>
</evidence>
<dbReference type="GO" id="GO:0006788">
    <property type="term" value="P:heme oxidation"/>
    <property type="evidence" value="ECO:0007669"/>
    <property type="project" value="InterPro"/>
</dbReference>
<dbReference type="PANTHER" id="PTHR10720">
    <property type="entry name" value="HEME OXYGENASE"/>
    <property type="match status" value="1"/>
</dbReference>
<keyword evidence="3" id="KW-0349">Heme</keyword>
<dbReference type="InterPro" id="IPR016084">
    <property type="entry name" value="Haem_Oase-like_multi-hlx"/>
</dbReference>
<comment type="catalytic activity">
    <reaction evidence="7">
        <text>heme b + 3 reduced [NADPH--hemoprotein reductase] + 3 O2 = biliverdin IXalpha + CO + Fe(2+) + 3 oxidized [NADPH--hemoprotein reductase] + 3 H2O + H(+)</text>
        <dbReference type="Rhea" id="RHEA:21764"/>
        <dbReference type="Rhea" id="RHEA-COMP:11964"/>
        <dbReference type="Rhea" id="RHEA-COMP:11965"/>
        <dbReference type="ChEBI" id="CHEBI:15377"/>
        <dbReference type="ChEBI" id="CHEBI:15378"/>
        <dbReference type="ChEBI" id="CHEBI:15379"/>
        <dbReference type="ChEBI" id="CHEBI:17245"/>
        <dbReference type="ChEBI" id="CHEBI:29033"/>
        <dbReference type="ChEBI" id="CHEBI:57618"/>
        <dbReference type="ChEBI" id="CHEBI:57991"/>
        <dbReference type="ChEBI" id="CHEBI:58210"/>
        <dbReference type="ChEBI" id="CHEBI:60344"/>
        <dbReference type="EC" id="1.14.14.18"/>
    </reaction>
</comment>
<evidence type="ECO:0000256" key="6">
    <source>
        <dbReference type="ARBA" id="ARBA00023004"/>
    </source>
</evidence>
<gene>
    <name evidence="9" type="ORF">BT96DRAFT_1013063</name>
</gene>
<keyword evidence="8" id="KW-0812">Transmembrane</keyword>
<dbReference type="Gene3D" id="1.20.910.10">
    <property type="entry name" value="Heme oxygenase-like"/>
    <property type="match status" value="2"/>
</dbReference>
<proteinExistence type="inferred from homology"/>
<dbReference type="InterPro" id="IPR018207">
    <property type="entry name" value="Haem_oxygenase_CS"/>
</dbReference>
<dbReference type="InterPro" id="IPR002051">
    <property type="entry name" value="Haem_Oase"/>
</dbReference>
<evidence type="ECO:0000256" key="5">
    <source>
        <dbReference type="ARBA" id="ARBA00023002"/>
    </source>
</evidence>
<dbReference type="SUPFAM" id="SSF48613">
    <property type="entry name" value="Heme oxygenase-like"/>
    <property type="match status" value="1"/>
</dbReference>
<evidence type="ECO:0000256" key="7">
    <source>
        <dbReference type="ARBA" id="ARBA00048328"/>
    </source>
</evidence>
<protein>
    <recommendedName>
        <fullName evidence="2">heme oxygenase (biliverdin-producing)</fullName>
        <ecNumber evidence="2">1.14.14.18</ecNumber>
    </recommendedName>
</protein>
<dbReference type="Pfam" id="PF01126">
    <property type="entry name" value="Heme_oxygenase"/>
    <property type="match status" value="2"/>
</dbReference>
<feature type="transmembrane region" description="Helical" evidence="8">
    <location>
        <begin position="219"/>
        <end position="242"/>
    </location>
</feature>
<dbReference type="InterPro" id="IPR016053">
    <property type="entry name" value="Haem_Oase-like"/>
</dbReference>
<keyword evidence="4" id="KW-0479">Metal-binding</keyword>
<keyword evidence="5" id="KW-0560">Oxidoreductase</keyword>
<evidence type="ECO:0000256" key="1">
    <source>
        <dbReference type="ARBA" id="ARBA00006134"/>
    </source>
</evidence>
<dbReference type="PANTHER" id="PTHR10720:SF0">
    <property type="entry name" value="HEME OXYGENASE"/>
    <property type="match status" value="1"/>
</dbReference>
<dbReference type="Proteomes" id="UP000799118">
    <property type="component" value="Unassembled WGS sequence"/>
</dbReference>
<dbReference type="CDD" id="cd19165">
    <property type="entry name" value="HemeO"/>
    <property type="match status" value="1"/>
</dbReference>
<evidence type="ECO:0000256" key="3">
    <source>
        <dbReference type="ARBA" id="ARBA00022617"/>
    </source>
</evidence>
<keyword evidence="8" id="KW-1133">Transmembrane helix</keyword>
<reference evidence="9" key="1">
    <citation type="journal article" date="2019" name="Environ. Microbiol.">
        <title>Fungal ecological strategies reflected in gene transcription - a case study of two litter decomposers.</title>
        <authorList>
            <person name="Barbi F."/>
            <person name="Kohler A."/>
            <person name="Barry K."/>
            <person name="Baskaran P."/>
            <person name="Daum C."/>
            <person name="Fauchery L."/>
            <person name="Ihrmark K."/>
            <person name="Kuo A."/>
            <person name="LaButti K."/>
            <person name="Lipzen A."/>
            <person name="Morin E."/>
            <person name="Grigoriev I.V."/>
            <person name="Henrissat B."/>
            <person name="Lindahl B."/>
            <person name="Martin F."/>
        </authorList>
    </citation>
    <scope>NUCLEOTIDE SEQUENCE</scope>
    <source>
        <strain evidence="9">JB14</strain>
    </source>
</reference>
<dbReference type="PRINTS" id="PR00088">
    <property type="entry name" value="HAEMOXYGNASE"/>
</dbReference>
<keyword evidence="8" id="KW-0472">Membrane</keyword>
<name>A0A6A4IE78_9AGAR</name>
<organism evidence="9 10">
    <name type="scientific">Gymnopus androsaceus JB14</name>
    <dbReference type="NCBI Taxonomy" id="1447944"/>
    <lineage>
        <taxon>Eukaryota</taxon>
        <taxon>Fungi</taxon>
        <taxon>Dikarya</taxon>
        <taxon>Basidiomycota</taxon>
        <taxon>Agaricomycotina</taxon>
        <taxon>Agaricomycetes</taxon>
        <taxon>Agaricomycetidae</taxon>
        <taxon>Agaricales</taxon>
        <taxon>Marasmiineae</taxon>
        <taxon>Omphalotaceae</taxon>
        <taxon>Gymnopus</taxon>
    </lineage>
</organism>
<evidence type="ECO:0000313" key="10">
    <source>
        <dbReference type="Proteomes" id="UP000799118"/>
    </source>
</evidence>
<evidence type="ECO:0000256" key="8">
    <source>
        <dbReference type="SAM" id="Phobius"/>
    </source>
</evidence>
<evidence type="ECO:0000313" key="9">
    <source>
        <dbReference type="EMBL" id="KAE9408901.1"/>
    </source>
</evidence>
<keyword evidence="6" id="KW-0408">Iron</keyword>
<dbReference type="EC" id="1.14.14.18" evidence="2"/>
<dbReference type="AlphaFoldDB" id="A0A6A4IE78"/>
<evidence type="ECO:0000256" key="2">
    <source>
        <dbReference type="ARBA" id="ARBA00012360"/>
    </source>
</evidence>
<keyword evidence="10" id="KW-1185">Reference proteome</keyword>
<dbReference type="GO" id="GO:0004392">
    <property type="term" value="F:heme oxygenase (decyclizing) activity"/>
    <property type="evidence" value="ECO:0007669"/>
    <property type="project" value="UniProtKB-EC"/>
</dbReference>
<accession>A0A6A4IE78</accession>
<comment type="similarity">
    <text evidence="1">Belongs to the heme oxygenase family.</text>
</comment>
<dbReference type="OrthoDB" id="652091at2759"/>